<sequence length="535" mass="57364">MALPAGKVFPIQIGSELFRLSGASISSDAPSYFSDFFGEQLRSTEDGGVSIKTLYIDRDPITFKDISLHLQGYHVQPRDGEHFVKLFADAQFYSLPRLINQLFTSSIFIQIGDRHFQVPRDIFNAPGDNPNYFSLGFAVFFSTPNEVFPGLDHRGLLRPPSIVPPAVLNRSSDVFAELLKILQGYPVDIRNDAHRAALLRDARYFHLKGLEQKLIPHHISYNNILNQSEIIIRLEDIRQSGISFSPDAPTTTSAGPTAGASPAGGGGSSSSASVSASASASRPSPAPSSTASNPAATTATAGPSTTINPGPGWIHYARPYVDETPHQLVLEIGSEATRVDFSVAPARASFAGKTHDRVSALLGVVASKMNLPATGQPLGLMMLQSGGVGGLATQAVSPGTSGLSEERVKVVLEEGVADVRVDGRVWEGGGGGGERTAAEKGEAEVEEFEAIFEFEGREGRGRARKRRKVDVEEEGGMGMVGMEGEGSKTWIVKNGHWRLRAQHDGKGGMEVVLVAVKIDAYTSEKPRNAQRIFLG</sequence>
<dbReference type="Gene3D" id="3.30.710.10">
    <property type="entry name" value="Potassium Channel Kv1.1, Chain A"/>
    <property type="match status" value="2"/>
</dbReference>
<protein>
    <recommendedName>
        <fullName evidence="4">Potassium channel tetramerisation-type BTB domain-containing protein</fullName>
    </recommendedName>
</protein>
<evidence type="ECO:0000313" key="3">
    <source>
        <dbReference type="Proteomes" id="UP000800092"/>
    </source>
</evidence>
<name>A0A6A6H2C6_VIRVR</name>
<evidence type="ECO:0008006" key="4">
    <source>
        <dbReference type="Google" id="ProtNLM"/>
    </source>
</evidence>
<evidence type="ECO:0000256" key="1">
    <source>
        <dbReference type="SAM" id="MobiDB-lite"/>
    </source>
</evidence>
<dbReference type="EMBL" id="ML991820">
    <property type="protein sequence ID" value="KAF2232027.1"/>
    <property type="molecule type" value="Genomic_DNA"/>
</dbReference>
<dbReference type="AlphaFoldDB" id="A0A6A6H2C6"/>
<feature type="compositionally biased region" description="Low complexity" evidence="1">
    <location>
        <begin position="269"/>
        <end position="306"/>
    </location>
</feature>
<dbReference type="PANTHER" id="PTHR31758:SF2">
    <property type="entry name" value="BTB_POZ DOMAIN-CONTAINING PROTEIN YLR108C"/>
    <property type="match status" value="1"/>
</dbReference>
<organism evidence="2 3">
    <name type="scientific">Viridothelium virens</name>
    <name type="common">Speckled blister lichen</name>
    <name type="synonym">Trypethelium virens</name>
    <dbReference type="NCBI Taxonomy" id="1048519"/>
    <lineage>
        <taxon>Eukaryota</taxon>
        <taxon>Fungi</taxon>
        <taxon>Dikarya</taxon>
        <taxon>Ascomycota</taxon>
        <taxon>Pezizomycotina</taxon>
        <taxon>Dothideomycetes</taxon>
        <taxon>Dothideomycetes incertae sedis</taxon>
        <taxon>Trypetheliales</taxon>
        <taxon>Trypetheliaceae</taxon>
        <taxon>Viridothelium</taxon>
    </lineage>
</organism>
<proteinExistence type="predicted"/>
<feature type="region of interest" description="Disordered" evidence="1">
    <location>
        <begin position="243"/>
        <end position="309"/>
    </location>
</feature>
<dbReference type="InterPro" id="IPR011333">
    <property type="entry name" value="SKP1/BTB/POZ_sf"/>
</dbReference>
<accession>A0A6A6H2C6</accession>
<dbReference type="SUPFAM" id="SSF54695">
    <property type="entry name" value="POZ domain"/>
    <property type="match status" value="1"/>
</dbReference>
<reference evidence="2" key="1">
    <citation type="journal article" date="2020" name="Stud. Mycol.">
        <title>101 Dothideomycetes genomes: a test case for predicting lifestyles and emergence of pathogens.</title>
        <authorList>
            <person name="Haridas S."/>
            <person name="Albert R."/>
            <person name="Binder M."/>
            <person name="Bloem J."/>
            <person name="Labutti K."/>
            <person name="Salamov A."/>
            <person name="Andreopoulos B."/>
            <person name="Baker S."/>
            <person name="Barry K."/>
            <person name="Bills G."/>
            <person name="Bluhm B."/>
            <person name="Cannon C."/>
            <person name="Castanera R."/>
            <person name="Culley D."/>
            <person name="Daum C."/>
            <person name="Ezra D."/>
            <person name="Gonzalez J."/>
            <person name="Henrissat B."/>
            <person name="Kuo A."/>
            <person name="Liang C."/>
            <person name="Lipzen A."/>
            <person name="Lutzoni F."/>
            <person name="Magnuson J."/>
            <person name="Mondo S."/>
            <person name="Nolan M."/>
            <person name="Ohm R."/>
            <person name="Pangilinan J."/>
            <person name="Park H.-J."/>
            <person name="Ramirez L."/>
            <person name="Alfaro M."/>
            <person name="Sun H."/>
            <person name="Tritt A."/>
            <person name="Yoshinaga Y."/>
            <person name="Zwiers L.-H."/>
            <person name="Turgeon B."/>
            <person name="Goodwin S."/>
            <person name="Spatafora J."/>
            <person name="Crous P."/>
            <person name="Grigoriev I."/>
        </authorList>
    </citation>
    <scope>NUCLEOTIDE SEQUENCE</scope>
    <source>
        <strain evidence="2">Tuck. ex Michener</strain>
    </source>
</reference>
<dbReference type="PANTHER" id="PTHR31758">
    <property type="entry name" value="BTB/POZ DOMAIN-CONTAINING PROTEIN YLR108C"/>
    <property type="match status" value="1"/>
</dbReference>
<gene>
    <name evidence="2" type="ORF">EV356DRAFT_525612</name>
</gene>
<feature type="compositionally biased region" description="Low complexity" evidence="1">
    <location>
        <begin position="245"/>
        <end position="261"/>
    </location>
</feature>
<dbReference type="Proteomes" id="UP000800092">
    <property type="component" value="Unassembled WGS sequence"/>
</dbReference>
<keyword evidence="3" id="KW-1185">Reference proteome</keyword>
<evidence type="ECO:0000313" key="2">
    <source>
        <dbReference type="EMBL" id="KAF2232027.1"/>
    </source>
</evidence>
<dbReference type="OrthoDB" id="2414723at2759"/>